<evidence type="ECO:0000313" key="3">
    <source>
        <dbReference type="Proteomes" id="UP000297053"/>
    </source>
</evidence>
<keyword evidence="1" id="KW-1133">Transmembrane helix</keyword>
<keyword evidence="1" id="KW-0472">Membrane</keyword>
<accession>A0A4D6KCR9</accession>
<reference evidence="2 3" key="2">
    <citation type="submission" date="2019-04" db="EMBL/GenBank/DDBJ databases">
        <authorList>
            <person name="Yang S."/>
            <person name="Wei W."/>
        </authorList>
    </citation>
    <scope>NUCLEOTIDE SEQUENCE [LARGE SCALE GENOMIC DNA]</scope>
    <source>
        <strain evidence="3">ZP60</strain>
    </source>
</reference>
<dbReference type="AlphaFoldDB" id="A0A4D6KCR9"/>
<dbReference type="Proteomes" id="UP000297053">
    <property type="component" value="Chromosome"/>
</dbReference>
<feature type="transmembrane region" description="Helical" evidence="1">
    <location>
        <begin position="50"/>
        <end position="74"/>
    </location>
</feature>
<feature type="transmembrane region" description="Helical" evidence="1">
    <location>
        <begin position="111"/>
        <end position="131"/>
    </location>
</feature>
<sequence length="283" mass="30169">MSNAAPRSAPALPFEPPDPQFRLVVGLYVALLVVPLVLFGAVTVGFSDAAALYGVFLIAGLLLVAVVTWALGRLDGAAVRLGNSRLRWFLSLPALGLIVGSFTTLSRIGGIAMVGFFLGLFAALAGLLLAVMARSRYVKTLLDAVDVDGEWTAGWPAAAKRRVEWLAAVSMLAGVVTFAGGLAVGGQFWFPGQFLVAIGAAITGYGQSQDYAVTPAGITVERGGFRRFYEWSHFDGYTRTDDALVCHRPRRVDVRFALDDLDDPDAVEGILSRYLGRSEVASV</sequence>
<evidence type="ECO:0000256" key="1">
    <source>
        <dbReference type="SAM" id="Phobius"/>
    </source>
</evidence>
<evidence type="ECO:0000313" key="2">
    <source>
        <dbReference type="EMBL" id="QCD66338.1"/>
    </source>
</evidence>
<name>A0A4D6KCR9_9EURY</name>
<dbReference type="OMA" id="RWRASWP"/>
<dbReference type="KEGG" id="halz:E5139_12045"/>
<evidence type="ECO:0008006" key="4">
    <source>
        <dbReference type="Google" id="ProtNLM"/>
    </source>
</evidence>
<dbReference type="EMBL" id="CP039375">
    <property type="protein sequence ID" value="QCD66338.1"/>
    <property type="molecule type" value="Genomic_DNA"/>
</dbReference>
<keyword evidence="1" id="KW-0812">Transmembrane</keyword>
<feature type="transmembrane region" description="Helical" evidence="1">
    <location>
        <begin position="165"/>
        <end position="190"/>
    </location>
</feature>
<organism evidence="2 3">
    <name type="scientific">Halomicrobium mukohataei</name>
    <dbReference type="NCBI Taxonomy" id="57705"/>
    <lineage>
        <taxon>Archaea</taxon>
        <taxon>Methanobacteriati</taxon>
        <taxon>Methanobacteriota</taxon>
        <taxon>Stenosarchaea group</taxon>
        <taxon>Halobacteria</taxon>
        <taxon>Halobacteriales</taxon>
        <taxon>Haloarculaceae</taxon>
        <taxon>Halomicrobium</taxon>
    </lineage>
</organism>
<feature type="transmembrane region" description="Helical" evidence="1">
    <location>
        <begin position="21"/>
        <end position="44"/>
    </location>
</feature>
<proteinExistence type="predicted"/>
<reference evidence="2 3" key="1">
    <citation type="submission" date="2019-04" db="EMBL/GenBank/DDBJ databases">
        <title>Complete genome sequence of Arthrobacter sp. ZXY-2 associated with effective atrazine degradation and salt adaptation.</title>
        <authorList>
            <person name="Zhao X."/>
        </authorList>
    </citation>
    <scope>NUCLEOTIDE SEQUENCE [LARGE SCALE GENOMIC DNA]</scope>
    <source>
        <strain evidence="3">ZP60</strain>
    </source>
</reference>
<protein>
    <recommendedName>
        <fullName evidence="4">DUF5673 domain-containing protein</fullName>
    </recommendedName>
</protein>
<feature type="transmembrane region" description="Helical" evidence="1">
    <location>
        <begin position="86"/>
        <end position="105"/>
    </location>
</feature>
<dbReference type="RefSeq" id="WP_015762741.1">
    <property type="nucleotide sequence ID" value="NZ_CP039375.1"/>
</dbReference>
<gene>
    <name evidence="2" type="ORF">E5139_12045</name>
</gene>
<dbReference type="GeneID" id="8411311"/>